<dbReference type="InterPro" id="IPR020846">
    <property type="entry name" value="MFS_dom"/>
</dbReference>
<keyword evidence="2 5" id="KW-0812">Transmembrane</keyword>
<feature type="transmembrane region" description="Helical" evidence="5">
    <location>
        <begin position="133"/>
        <end position="155"/>
    </location>
</feature>
<proteinExistence type="predicted"/>
<accession>A0A1J5P718</accession>
<dbReference type="AlphaFoldDB" id="A0A1J5P718"/>
<keyword evidence="4 5" id="KW-0472">Membrane</keyword>
<dbReference type="Pfam" id="PF07690">
    <property type="entry name" value="MFS_1"/>
    <property type="match status" value="1"/>
</dbReference>
<evidence type="ECO:0000259" key="6">
    <source>
        <dbReference type="PROSITE" id="PS50850"/>
    </source>
</evidence>
<evidence type="ECO:0000256" key="2">
    <source>
        <dbReference type="ARBA" id="ARBA00022692"/>
    </source>
</evidence>
<comment type="caution">
    <text evidence="7">The sequence shown here is derived from an EMBL/GenBank/DDBJ whole genome shotgun (WGS) entry which is preliminary data.</text>
</comment>
<organism evidence="7">
    <name type="scientific">mine drainage metagenome</name>
    <dbReference type="NCBI Taxonomy" id="410659"/>
    <lineage>
        <taxon>unclassified sequences</taxon>
        <taxon>metagenomes</taxon>
        <taxon>ecological metagenomes</taxon>
    </lineage>
</organism>
<name>A0A1J5P718_9ZZZZ</name>
<reference evidence="7" key="1">
    <citation type="submission" date="2016-10" db="EMBL/GenBank/DDBJ databases">
        <title>Sequence of Gallionella enrichment culture.</title>
        <authorList>
            <person name="Poehlein A."/>
            <person name="Muehling M."/>
            <person name="Daniel R."/>
        </authorList>
    </citation>
    <scope>NUCLEOTIDE SEQUENCE</scope>
</reference>
<dbReference type="PANTHER" id="PTHR11662:SF399">
    <property type="entry name" value="FI19708P1-RELATED"/>
    <property type="match status" value="1"/>
</dbReference>
<feature type="transmembrane region" description="Helical" evidence="5">
    <location>
        <begin position="99"/>
        <end position="121"/>
    </location>
</feature>
<evidence type="ECO:0000256" key="1">
    <source>
        <dbReference type="ARBA" id="ARBA00004141"/>
    </source>
</evidence>
<dbReference type="GO" id="GO:0022857">
    <property type="term" value="F:transmembrane transporter activity"/>
    <property type="evidence" value="ECO:0007669"/>
    <property type="project" value="InterPro"/>
</dbReference>
<dbReference type="SUPFAM" id="SSF103473">
    <property type="entry name" value="MFS general substrate transporter"/>
    <property type="match status" value="1"/>
</dbReference>
<dbReference type="PANTHER" id="PTHR11662">
    <property type="entry name" value="SOLUTE CARRIER FAMILY 17"/>
    <property type="match status" value="1"/>
</dbReference>
<dbReference type="Gene3D" id="1.20.1250.20">
    <property type="entry name" value="MFS general substrate transporter like domains"/>
    <property type="match status" value="1"/>
</dbReference>
<gene>
    <name evidence="7" type="primary">sauU_7</name>
    <name evidence="7" type="ORF">GALL_514250</name>
</gene>
<dbReference type="EMBL" id="MLJW01006213">
    <property type="protein sequence ID" value="OIQ67002.1"/>
    <property type="molecule type" value="Genomic_DNA"/>
</dbReference>
<dbReference type="InterPro" id="IPR011701">
    <property type="entry name" value="MFS"/>
</dbReference>
<keyword evidence="3 5" id="KW-1133">Transmembrane helix</keyword>
<evidence type="ECO:0000256" key="4">
    <source>
        <dbReference type="ARBA" id="ARBA00023136"/>
    </source>
</evidence>
<feature type="transmembrane region" description="Helical" evidence="5">
    <location>
        <begin position="75"/>
        <end position="93"/>
    </location>
</feature>
<feature type="transmembrane region" description="Helical" evidence="5">
    <location>
        <begin position="39"/>
        <end position="63"/>
    </location>
</feature>
<evidence type="ECO:0000313" key="7">
    <source>
        <dbReference type="EMBL" id="OIQ67002.1"/>
    </source>
</evidence>
<dbReference type="PROSITE" id="PS50850">
    <property type="entry name" value="MFS"/>
    <property type="match status" value="1"/>
</dbReference>
<dbReference type="InterPro" id="IPR050382">
    <property type="entry name" value="MFS_Na/Anion_cotransporter"/>
</dbReference>
<feature type="transmembrane region" description="Helical" evidence="5">
    <location>
        <begin position="161"/>
        <end position="183"/>
    </location>
</feature>
<comment type="subcellular location">
    <subcellularLocation>
        <location evidence="1">Membrane</location>
        <topology evidence="1">Multi-pass membrane protein</topology>
    </subcellularLocation>
</comment>
<dbReference type="GO" id="GO:0016020">
    <property type="term" value="C:membrane"/>
    <property type="evidence" value="ECO:0007669"/>
    <property type="project" value="UniProtKB-SubCell"/>
</dbReference>
<protein>
    <submittedName>
        <fullName evidence="7">Putative sulfoacetate transporter SauU</fullName>
    </submittedName>
</protein>
<dbReference type="InterPro" id="IPR036259">
    <property type="entry name" value="MFS_trans_sf"/>
</dbReference>
<evidence type="ECO:0000256" key="3">
    <source>
        <dbReference type="ARBA" id="ARBA00022989"/>
    </source>
</evidence>
<feature type="domain" description="Major facilitator superfamily (MFS) profile" evidence="6">
    <location>
        <begin position="1"/>
        <end position="187"/>
    </location>
</feature>
<feature type="transmembrane region" description="Helical" evidence="5">
    <location>
        <begin position="7"/>
        <end position="27"/>
    </location>
</feature>
<sequence>MWAIMCAYFTYVYCLWIFLSWLPSYLVEYRHFTLLKVGLLASLPLFAGVLGDTVGGVATDWLLKKTGNTRLARRSVAIVGLLGCCIFIVPAALTENAYTAVYCLTASMFFLECTIGPSWAVPMDAGGKYSGTVSGMMNMAGNIGGALSPLVFGFLVQYGNWQAPFIVAAALLVMGAGVWAFWLDPDRSVLEAFEASPVSAEQGA</sequence>
<evidence type="ECO:0000256" key="5">
    <source>
        <dbReference type="SAM" id="Phobius"/>
    </source>
</evidence>